<dbReference type="AlphaFoldDB" id="A0A1E5NFC9"/>
<dbReference type="Proteomes" id="UP000095247">
    <property type="component" value="Unassembled WGS sequence"/>
</dbReference>
<reference evidence="4 5" key="1">
    <citation type="submission" date="2016-08" db="EMBL/GenBank/DDBJ databases">
        <title>Characterization and recognition of Brachyspira hampsonii sp. nov., a novel intestinal spirochete that is pathogenic to pigs.</title>
        <authorList>
            <person name="Mirajkar N."/>
            <person name="La T."/>
            <person name="Phillips N."/>
            <person name="Hampson D."/>
            <person name="Gebhart C."/>
        </authorList>
    </citation>
    <scope>NUCLEOTIDE SEQUENCE [LARGE SCALE GENOMIC DNA]</scope>
    <source>
        <strain evidence="4 5">P280/1</strain>
    </source>
</reference>
<evidence type="ECO:0000313" key="3">
    <source>
        <dbReference type="EMBL" id="ASJ20847.1"/>
    </source>
</evidence>
<feature type="signal peptide" evidence="1">
    <location>
        <begin position="1"/>
        <end position="24"/>
    </location>
</feature>
<feature type="chain" id="PRO_5014541045" description="Putative beta-lactamase-inhibitor-like PepSY-like domain-containing protein" evidence="1">
    <location>
        <begin position="25"/>
        <end position="145"/>
    </location>
</feature>
<evidence type="ECO:0000259" key="2">
    <source>
        <dbReference type="Pfam" id="PF11396"/>
    </source>
</evidence>
<dbReference type="Pfam" id="PF11396">
    <property type="entry name" value="PepSY_like"/>
    <property type="match status" value="1"/>
</dbReference>
<evidence type="ECO:0000313" key="5">
    <source>
        <dbReference type="Proteomes" id="UP000095247"/>
    </source>
</evidence>
<protein>
    <recommendedName>
        <fullName evidence="2">Putative beta-lactamase-inhibitor-like PepSY-like domain-containing protein</fullName>
    </recommendedName>
</protein>
<keyword evidence="6" id="KW-1185">Reference proteome</keyword>
<proteinExistence type="predicted"/>
<dbReference type="SUPFAM" id="SSF160574">
    <property type="entry name" value="BT0923-like"/>
    <property type="match status" value="1"/>
</dbReference>
<dbReference type="InterPro" id="IPR021533">
    <property type="entry name" value="PepSY-like"/>
</dbReference>
<evidence type="ECO:0000313" key="4">
    <source>
        <dbReference type="EMBL" id="OEJ14846.1"/>
    </source>
</evidence>
<sequence>MIKHLKQIILISSVMMLFAVSAFAADIAIQANQLPKKAQDFVKANFANDQIVYAEQDRQSYKVELASGVEIDFDKNGDWTDVAGNNQPITTKFVPANIIKTVEAKYPQVPVLEISKEYLSFKLKLGNNREVYVDNNGKIVGDKLD</sequence>
<dbReference type="EMBL" id="MDCO01000009">
    <property type="protein sequence ID" value="OEJ14846.1"/>
    <property type="molecule type" value="Genomic_DNA"/>
</dbReference>
<dbReference type="OrthoDB" id="307771at2"/>
<organism evidence="4 5">
    <name type="scientific">Brachyspira hampsonii</name>
    <dbReference type="NCBI Taxonomy" id="1287055"/>
    <lineage>
        <taxon>Bacteria</taxon>
        <taxon>Pseudomonadati</taxon>
        <taxon>Spirochaetota</taxon>
        <taxon>Spirochaetia</taxon>
        <taxon>Brachyspirales</taxon>
        <taxon>Brachyspiraceae</taxon>
        <taxon>Brachyspira</taxon>
    </lineage>
</organism>
<reference evidence="3 6" key="2">
    <citation type="submission" date="2017-02" db="EMBL/GenBank/DDBJ databases">
        <title>Complete genome sequence of Brachyspira hampsonii genomovar I strain NSH-16 (ATCC BAA-2463).</title>
        <authorList>
            <person name="Mirajkar N.S."/>
            <person name="Gebhart C.J."/>
        </authorList>
    </citation>
    <scope>NUCLEOTIDE SEQUENCE [LARGE SCALE GENOMIC DNA]</scope>
    <source>
        <strain evidence="3 6">NSH-16</strain>
    </source>
</reference>
<accession>A0A1E5NFC9</accession>
<dbReference type="KEGG" id="bhp:BHAMNSH16_03975"/>
<evidence type="ECO:0000313" key="6">
    <source>
        <dbReference type="Proteomes" id="UP000264880"/>
    </source>
</evidence>
<dbReference type="EMBL" id="CP019914">
    <property type="protein sequence ID" value="ASJ20847.1"/>
    <property type="molecule type" value="Genomic_DNA"/>
</dbReference>
<name>A0A1E5NFC9_9SPIR</name>
<feature type="domain" description="Putative beta-lactamase-inhibitor-like PepSY-like" evidence="2">
    <location>
        <begin position="60"/>
        <end position="139"/>
    </location>
</feature>
<evidence type="ECO:0000256" key="1">
    <source>
        <dbReference type="SAM" id="SignalP"/>
    </source>
</evidence>
<gene>
    <name evidence="4" type="ORF">BFL38_08400</name>
    <name evidence="3" type="ORF">BHAMNSH16_03975</name>
</gene>
<dbReference type="Gene3D" id="3.40.1420.30">
    <property type="match status" value="1"/>
</dbReference>
<dbReference type="RefSeq" id="WP_008732191.1">
    <property type="nucleotide sequence ID" value="NZ_CP019914.1"/>
</dbReference>
<dbReference type="eggNOG" id="COG3212">
    <property type="taxonomic scope" value="Bacteria"/>
</dbReference>
<dbReference type="Proteomes" id="UP000264880">
    <property type="component" value="Chromosome"/>
</dbReference>
<keyword evidence="1" id="KW-0732">Signal</keyword>